<sequence length="45" mass="5394">MDWRHAYEVFYDLPQKDQHRLFEAIKDTLFPENANLTGMLTSLTH</sequence>
<gene>
    <name evidence="1" type="ORF">NDK47_01175</name>
</gene>
<keyword evidence="2" id="KW-1185">Reference proteome</keyword>
<evidence type="ECO:0000313" key="1">
    <source>
        <dbReference type="EMBL" id="USG65998.1"/>
    </source>
</evidence>
<dbReference type="Proteomes" id="UP001056500">
    <property type="component" value="Chromosome"/>
</dbReference>
<dbReference type="EMBL" id="CP098755">
    <property type="protein sequence ID" value="USG65998.1"/>
    <property type="molecule type" value="Genomic_DNA"/>
</dbReference>
<evidence type="ECO:0000313" key="2">
    <source>
        <dbReference type="Proteomes" id="UP001056500"/>
    </source>
</evidence>
<name>A0ABY4WFR8_9BACL</name>
<reference evidence="1" key="1">
    <citation type="submission" date="2022-06" db="EMBL/GenBank/DDBJ databases">
        <title>Genome sequencing of Brevibacillus sp. BB3-R1.</title>
        <authorList>
            <person name="Heo J."/>
            <person name="Lee D."/>
            <person name="Won M."/>
            <person name="Han B.-H."/>
            <person name="Hong S.-B."/>
            <person name="Kwon S.-W."/>
        </authorList>
    </citation>
    <scope>NUCLEOTIDE SEQUENCE</scope>
    <source>
        <strain evidence="1">BB3-R1</strain>
    </source>
</reference>
<dbReference type="RefSeq" id="WP_251873082.1">
    <property type="nucleotide sequence ID" value="NZ_CP098755.1"/>
</dbReference>
<organism evidence="1 2">
    <name type="scientific">Brevibacillus ruminantium</name>
    <dbReference type="NCBI Taxonomy" id="2950604"/>
    <lineage>
        <taxon>Bacteria</taxon>
        <taxon>Bacillati</taxon>
        <taxon>Bacillota</taxon>
        <taxon>Bacilli</taxon>
        <taxon>Bacillales</taxon>
        <taxon>Paenibacillaceae</taxon>
        <taxon>Brevibacillus</taxon>
    </lineage>
</organism>
<protein>
    <submittedName>
        <fullName evidence="1">Uncharacterized protein</fullName>
    </submittedName>
</protein>
<proteinExistence type="predicted"/>
<accession>A0ABY4WFR8</accession>